<protein>
    <submittedName>
        <fullName evidence="1">Uncharacterized protein</fullName>
    </submittedName>
</protein>
<keyword evidence="2" id="KW-1185">Reference proteome</keyword>
<sequence>MDRRRVGRGGLRAELSPDPHEPRLVLRDEDGIVSVLHVRHDRLPEVREALGRAAPECSCVLEVVDDHGDVQTWGRFVAPHHAAATGLVLLACDRHSDHAVVRAVRPRPVGAQDLGRGSERLGEELVRVTTARPPAWWEPQRL</sequence>
<gene>
    <name evidence="1" type="ORF">BJ968_001214</name>
</gene>
<organism evidence="1 2">
    <name type="scientific">Kineococcus aurantiacus</name>
    <dbReference type="NCBI Taxonomy" id="37633"/>
    <lineage>
        <taxon>Bacteria</taxon>
        <taxon>Bacillati</taxon>
        <taxon>Actinomycetota</taxon>
        <taxon>Actinomycetes</taxon>
        <taxon>Kineosporiales</taxon>
        <taxon>Kineosporiaceae</taxon>
        <taxon>Kineococcus</taxon>
    </lineage>
</organism>
<name>A0A7Y9DJ95_9ACTN</name>
<reference evidence="1 2" key="1">
    <citation type="submission" date="2020-07" db="EMBL/GenBank/DDBJ databases">
        <title>Sequencing the genomes of 1000 actinobacteria strains.</title>
        <authorList>
            <person name="Klenk H.-P."/>
        </authorList>
    </citation>
    <scope>NUCLEOTIDE SEQUENCE [LARGE SCALE GENOMIC DNA]</scope>
    <source>
        <strain evidence="1 2">DSM 7487</strain>
    </source>
</reference>
<proteinExistence type="predicted"/>
<evidence type="ECO:0000313" key="1">
    <source>
        <dbReference type="EMBL" id="NYD21674.1"/>
    </source>
</evidence>
<dbReference type="Proteomes" id="UP000521922">
    <property type="component" value="Unassembled WGS sequence"/>
</dbReference>
<dbReference type="AlphaFoldDB" id="A0A7Y9DJ95"/>
<dbReference type="RefSeq" id="WP_179750117.1">
    <property type="nucleotide sequence ID" value="NZ_BAAAGN010000005.1"/>
</dbReference>
<evidence type="ECO:0000313" key="2">
    <source>
        <dbReference type="Proteomes" id="UP000521922"/>
    </source>
</evidence>
<dbReference type="EMBL" id="JACCBB010000001">
    <property type="protein sequence ID" value="NYD21674.1"/>
    <property type="molecule type" value="Genomic_DNA"/>
</dbReference>
<comment type="caution">
    <text evidence="1">The sequence shown here is derived from an EMBL/GenBank/DDBJ whole genome shotgun (WGS) entry which is preliminary data.</text>
</comment>
<accession>A0A7Y9DJ95</accession>